<evidence type="ECO:0000313" key="1">
    <source>
        <dbReference type="EMBL" id="UOQ47755.1"/>
    </source>
</evidence>
<protein>
    <submittedName>
        <fullName evidence="1">Uncharacterized protein</fullName>
    </submittedName>
</protein>
<gene>
    <name evidence="1" type="ORF">MUN88_17125</name>
</gene>
<proteinExistence type="predicted"/>
<keyword evidence="2" id="KW-1185">Reference proteome</keyword>
<accession>A0ABY4ETK4</accession>
<reference evidence="1 2" key="1">
    <citation type="submission" date="2022-04" db="EMBL/GenBank/DDBJ databases">
        <title>Gracilibacillus sp. isolated from saltern.</title>
        <authorList>
            <person name="Won M."/>
            <person name="Lee C.-M."/>
            <person name="Woen H.-Y."/>
            <person name="Kwon S.-W."/>
        </authorList>
    </citation>
    <scope>NUCLEOTIDE SEQUENCE [LARGE SCALE GENOMIC DNA]</scope>
    <source>
        <strain evidence="1 2">SSWR10-1</strain>
    </source>
</reference>
<evidence type="ECO:0000313" key="2">
    <source>
        <dbReference type="Proteomes" id="UP000831782"/>
    </source>
</evidence>
<organism evidence="1 2">
    <name type="scientific">Gracilibacillus caseinilyticus</name>
    <dbReference type="NCBI Taxonomy" id="2932256"/>
    <lineage>
        <taxon>Bacteria</taxon>
        <taxon>Bacillati</taxon>
        <taxon>Bacillota</taxon>
        <taxon>Bacilli</taxon>
        <taxon>Bacillales</taxon>
        <taxon>Bacillaceae</taxon>
        <taxon>Gracilibacillus</taxon>
    </lineage>
</organism>
<dbReference type="RefSeq" id="WP_244717205.1">
    <property type="nucleotide sequence ID" value="NZ_CP095072.1"/>
</dbReference>
<dbReference type="Proteomes" id="UP000831782">
    <property type="component" value="Chromosome"/>
</dbReference>
<sequence length="72" mass="8294">MYSIYKLKDPDNNEEFIVYGNSDKVQSYLKERPYYKQVYGSGITKDSFNEIESIVVGLSKNHPGIEIIELGE</sequence>
<dbReference type="EMBL" id="CP095072">
    <property type="protein sequence ID" value="UOQ47755.1"/>
    <property type="molecule type" value="Genomic_DNA"/>
</dbReference>
<name>A0ABY4ETK4_9BACI</name>